<evidence type="ECO:0000313" key="6">
    <source>
        <dbReference type="EMBL" id="MFC5149473.1"/>
    </source>
</evidence>
<dbReference type="EMBL" id="JBHSKJ010000027">
    <property type="protein sequence ID" value="MFC5149473.1"/>
    <property type="molecule type" value="Genomic_DNA"/>
</dbReference>
<reference evidence="7" key="1">
    <citation type="journal article" date="2019" name="Int. J. Syst. Evol. Microbiol.">
        <title>The Global Catalogue of Microorganisms (GCM) 10K type strain sequencing project: providing services to taxonomists for standard genome sequencing and annotation.</title>
        <authorList>
            <consortium name="The Broad Institute Genomics Platform"/>
            <consortium name="The Broad Institute Genome Sequencing Center for Infectious Disease"/>
            <person name="Wu L."/>
            <person name="Ma J."/>
        </authorList>
    </citation>
    <scope>NUCLEOTIDE SEQUENCE [LARGE SCALE GENOMIC DNA]</scope>
    <source>
        <strain evidence="7">CGMCC 4.1641</strain>
    </source>
</reference>
<keyword evidence="2" id="KW-0677">Repeat</keyword>
<name>A0ABW0AA31_9ACTN</name>
<dbReference type="PANTHER" id="PTHR32305:SF15">
    <property type="entry name" value="PROTEIN RHSA-RELATED"/>
    <property type="match status" value="1"/>
</dbReference>
<dbReference type="InterPro" id="IPR031325">
    <property type="entry name" value="RHS_repeat"/>
</dbReference>
<evidence type="ECO:0000256" key="3">
    <source>
        <dbReference type="SAM" id="MobiDB-lite"/>
    </source>
</evidence>
<dbReference type="Proteomes" id="UP001596222">
    <property type="component" value="Unassembled WGS sequence"/>
</dbReference>
<dbReference type="Pfam" id="PF05593">
    <property type="entry name" value="RHS_repeat"/>
    <property type="match status" value="9"/>
</dbReference>
<feature type="region of interest" description="Disordered" evidence="3">
    <location>
        <begin position="1903"/>
        <end position="1922"/>
    </location>
</feature>
<dbReference type="InterPro" id="IPR045351">
    <property type="entry name" value="DUF6531"/>
</dbReference>
<proteinExistence type="predicted"/>
<dbReference type="PANTHER" id="PTHR32305">
    <property type="match status" value="1"/>
</dbReference>
<feature type="compositionally biased region" description="Basic and acidic residues" evidence="3">
    <location>
        <begin position="1"/>
        <end position="11"/>
    </location>
</feature>
<dbReference type="Pfam" id="PF25023">
    <property type="entry name" value="TEN_YD-shell"/>
    <property type="match status" value="3"/>
</dbReference>
<dbReference type="InterPro" id="IPR006530">
    <property type="entry name" value="YD"/>
</dbReference>
<dbReference type="NCBIfam" id="TIGR03696">
    <property type="entry name" value="Rhs_assc_core"/>
    <property type="match status" value="1"/>
</dbReference>
<dbReference type="InterPro" id="IPR013517">
    <property type="entry name" value="FG-GAP"/>
</dbReference>
<dbReference type="InterPro" id="IPR056823">
    <property type="entry name" value="TEN-like_YD-shell"/>
</dbReference>
<organism evidence="6 7">
    <name type="scientific">Streptomyces aureoversilis</name>
    <dbReference type="NCBI Taxonomy" id="67277"/>
    <lineage>
        <taxon>Bacteria</taxon>
        <taxon>Bacillati</taxon>
        <taxon>Actinomycetota</taxon>
        <taxon>Actinomycetes</taxon>
        <taxon>Kitasatosporales</taxon>
        <taxon>Streptomycetaceae</taxon>
        <taxon>Streptomyces</taxon>
    </lineage>
</organism>
<feature type="region of interest" description="Disordered" evidence="3">
    <location>
        <begin position="1"/>
        <end position="66"/>
    </location>
</feature>
<sequence length="2026" mass="213692">MTLPERRKQLDANRGGTGPMREFVRPRPPAPSAKPESPPAGALQKGPAASAKGTRGAPGLKAPAGTAPNPDWVSAYASAYPGMLSIGGQVKFSGIEAAKLSSMWLYVMDEEKKPVLQQEIKKADADPQGRYLESGAWCYGWWPKNSYPADQCFWWTSSLLDGHLKDGKKYYAWIFLTATDGSSSPGGTSSPFVEAFYTPDIPGAQAGLCTCYAQEHRADPINTATGMYYEKITDATLAGAGKPFSLDRYYRSDSAATGLLGRGWSTPFDSRLTLASDRATLQTDDGAQVVFKLSNGAYTTPAGSVLKLAKSGSSYVLTSIDHTRRTYNASGQLTAVTDASGHGLTIGYASGRPATVKDTAGRTVEFTVDGAGLLTKAALPDNTTVSYGYTGGLLTSATDRLGRTTAYTYDGAKRLATFTDAEGGKVTNAYDAAGRVKSQTDSAGKTTTLTWDNKRESHVTDPNGGVWTDVYSGNVLMESTDPYGKTVSYSYDRQLRPVSITDQLGNTTEMTYDGAGRMLTRKAPASAGYTESWTYDGAGNVTSHTDGRGKTSKYTYTSGNQLQTSTGPDGGTVTYTYSALGSVASVRTPRGKTVAYDHDAAGNRTAVTTPLGEKTTFRYDAAGRITEKTDPRGNAQGANPADFTTTYTYDGRGLLRTAKDPLGHTTVYGYDGVGRLTSVKDATGRTAAYEYDGESRLTRTVNPAGKSVTRGYDANGNLTAVTDALGNRTTYAYDKANRLIAEVSPRGNAQGANAAAYTTSYGYDAAGNRTTVTDPTGAVTTTGYDALGRPVSVTNPLKQVTRTTYDANDNIATLTDALGKVTRYTYTGTGLTDTVTDPLGNRTGYGYDADGHRTSETTPLGRKTTWTYDDDGRTATRTDPRGNAQGANPADFTTTYTYDEAGNVTKVRDPLGGTTVTGYDALGHVVSATDALGKVTRTAYDELGRVAKVTGPDGAVTAYTYNTAGDLATRTDPKGHTTGFAYDDAGRRTTVTDPLGRKKTFGYDADGNTNRITNARGTTATVTVDPRGLPTATAFTDDTPGTTLAYDALGRRKSVTDATGTRAYSYDPAGRLTGVTPGAGKGAYGYTYDDAGRLTSRTVDHTAPKPLDWSGAALTATADLDGDGTTDVVATDAKSGVRTFLGRADGTFAAGSTLTGSGTGFQQALTVEFTGDGKPDLLAVDKATGHLWRYTGDGKGGFAAPADLGAGWGPMTLTAGDFNKDGKPDLLAVSSGANRLYFYPGDGKGGLGARTDLGSGWGTYRIALLEYTGDGKPDILAVNPGDGHLYLYPGDGKGGFGARTDLGAGWGAMQLVPGEFNGDGKQDFLAVDTAAHKLRFYPGNGTGGFGTYVLQPDDWTPYGLPLLARTGPSDRTGIVAAAGSRLRTWKGDGKGRFTDAADATTAGSGSRVGYGYDADGRRTSQTGAAGTITYDYDPAGNLGTTTLPAGNGHTEKRAYDNAGRLTSVTSAKGGTVLSGRQLTLDPSGRPTRIATSRAGQPDSYRYYSYDPAGRLLTACPSATKADTCPAADAATTYTYDPVGNRKTQSRNGTTTSYTYDDADQLTSAAAGSTTRAFTYDADGNRTGAGDDTFRYDAAGRLTSVTSGSSGSDTYTFGYDADGNRVTAGRAGKRLRTTTWDVNGPLATVGTEYDAEGALSSEYQYNPLSQVQARTGPGGTLFHHHDQLGSVTDTTDAAGAAQSSYTYGAFGETERTDIAKNPPANPFTFAGGYAEPVTQAAGLYLRARDYDPATGRFTAKDPAPAAIHDPYISTYAYANNTPTRFTDPTGLKAGDPDDDHIDSFGEGVEVFGDGFVQGLKMPFEFVGDLYNAFTGKNGGAGGFFDKYIPVRPAYTLYRASYHFSKQGCEELSEVYRKAADELAAQVALVGLGGLRGWQRKVAKEETSVLGSEGISPKPGKGNGGPPPLRQAYINEVEALSQQAASMRAAGASQETIARTLHKARRDLGVKYKDLTPEPLRSEIYQRNLQKYGDKLGPTIDWLRAKGKTWEQIIESATRTGGQDLGLGKKQE</sequence>
<feature type="domain" description="DUF6531" evidence="4">
    <location>
        <begin position="219"/>
        <end position="291"/>
    </location>
</feature>
<keyword evidence="7" id="KW-1185">Reference proteome</keyword>
<feature type="region of interest" description="Disordered" evidence="3">
    <location>
        <begin position="846"/>
        <end position="891"/>
    </location>
</feature>
<evidence type="ECO:0000256" key="2">
    <source>
        <dbReference type="ARBA" id="ARBA00022737"/>
    </source>
</evidence>
<feature type="domain" description="Teneurin-like YD-shell" evidence="5">
    <location>
        <begin position="1450"/>
        <end position="1777"/>
    </location>
</feature>
<evidence type="ECO:0000313" key="7">
    <source>
        <dbReference type="Proteomes" id="UP001596222"/>
    </source>
</evidence>
<dbReference type="Gene3D" id="2.180.10.10">
    <property type="entry name" value="RHS repeat-associated core"/>
    <property type="match status" value="6"/>
</dbReference>
<gene>
    <name evidence="6" type="ORF">ACFPP6_32960</name>
</gene>
<keyword evidence="1" id="KW-0732">Signal</keyword>
<accession>A0ABW0AA31</accession>
<dbReference type="InterPro" id="IPR028994">
    <property type="entry name" value="Integrin_alpha_N"/>
</dbReference>
<comment type="caution">
    <text evidence="6">The sequence shown here is derived from an EMBL/GenBank/DDBJ whole genome shotgun (WGS) entry which is preliminary data.</text>
</comment>
<dbReference type="Pfam" id="PF13517">
    <property type="entry name" value="FG-GAP_3"/>
    <property type="match status" value="2"/>
</dbReference>
<dbReference type="InterPro" id="IPR022385">
    <property type="entry name" value="Rhs_assc_core"/>
</dbReference>
<feature type="compositionally biased region" description="Basic and acidic residues" evidence="3">
    <location>
        <begin position="870"/>
        <end position="880"/>
    </location>
</feature>
<dbReference type="NCBIfam" id="TIGR01643">
    <property type="entry name" value="YD_repeat_2x"/>
    <property type="match status" value="18"/>
</dbReference>
<feature type="domain" description="Teneurin-like YD-shell" evidence="5">
    <location>
        <begin position="486"/>
        <end position="634"/>
    </location>
</feature>
<feature type="compositionally biased region" description="Pro residues" evidence="3">
    <location>
        <begin position="26"/>
        <end position="38"/>
    </location>
</feature>
<dbReference type="InterPro" id="IPR050708">
    <property type="entry name" value="T6SS_VgrG/RHS"/>
</dbReference>
<evidence type="ECO:0000259" key="5">
    <source>
        <dbReference type="Pfam" id="PF25023"/>
    </source>
</evidence>
<protein>
    <submittedName>
        <fullName evidence="6">FG-GAP-like repeat-containing protein</fullName>
    </submittedName>
</protein>
<dbReference type="SUPFAM" id="SSF69318">
    <property type="entry name" value="Integrin alpha N-terminal domain"/>
    <property type="match status" value="1"/>
</dbReference>
<dbReference type="RefSeq" id="WP_382050125.1">
    <property type="nucleotide sequence ID" value="NZ_JBHSKJ010000027.1"/>
</dbReference>
<feature type="domain" description="Teneurin-like YD-shell" evidence="5">
    <location>
        <begin position="895"/>
        <end position="1069"/>
    </location>
</feature>
<evidence type="ECO:0000256" key="1">
    <source>
        <dbReference type="ARBA" id="ARBA00022729"/>
    </source>
</evidence>
<evidence type="ECO:0000259" key="4">
    <source>
        <dbReference type="Pfam" id="PF20148"/>
    </source>
</evidence>
<dbReference type="Pfam" id="PF20148">
    <property type="entry name" value="DUF6531"/>
    <property type="match status" value="1"/>
</dbReference>